<gene>
    <name evidence="4" type="ORF">THAR02_00693</name>
</gene>
<protein>
    <recommendedName>
        <fullName evidence="3">Peptidase A1 domain-containing protein</fullName>
    </recommendedName>
</protein>
<dbReference type="SUPFAM" id="SSF50630">
    <property type="entry name" value="Acid proteases"/>
    <property type="match status" value="1"/>
</dbReference>
<evidence type="ECO:0000313" key="4">
    <source>
        <dbReference type="EMBL" id="KKP07157.1"/>
    </source>
</evidence>
<dbReference type="Pfam" id="PF00026">
    <property type="entry name" value="Asp"/>
    <property type="match status" value="1"/>
</dbReference>
<accession>A0A0G0A4H2</accession>
<dbReference type="InterPro" id="IPR001461">
    <property type="entry name" value="Aspartic_peptidase_A1"/>
</dbReference>
<dbReference type="Proteomes" id="UP000034112">
    <property type="component" value="Unassembled WGS sequence"/>
</dbReference>
<reference evidence="5" key="1">
    <citation type="journal article" date="2015" name="Genome Announc.">
        <title>Draft whole-genome sequence of the biocontrol agent Trichoderma harzianum T6776.</title>
        <authorList>
            <person name="Baroncelli R."/>
            <person name="Piaggeschi G."/>
            <person name="Fiorini L."/>
            <person name="Bertolini E."/>
            <person name="Zapparata A."/>
            <person name="Pe M.E."/>
            <person name="Sarrocco S."/>
            <person name="Vannacci G."/>
        </authorList>
    </citation>
    <scope>NUCLEOTIDE SEQUENCE [LARGE SCALE GENOMIC DNA]</scope>
    <source>
        <strain evidence="5">T6776</strain>
    </source>
</reference>
<dbReference type="InterPro" id="IPR033121">
    <property type="entry name" value="PEPTIDASE_A1"/>
</dbReference>
<dbReference type="PANTHER" id="PTHR47966">
    <property type="entry name" value="BETA-SITE APP-CLEAVING ENZYME, ISOFORM A-RELATED"/>
    <property type="match status" value="1"/>
</dbReference>
<dbReference type="OMA" id="GQAFFQG"/>
<dbReference type="CDD" id="cd05471">
    <property type="entry name" value="pepsin_like"/>
    <property type="match status" value="1"/>
</dbReference>
<dbReference type="PROSITE" id="PS51767">
    <property type="entry name" value="PEPTIDASE_A1"/>
    <property type="match status" value="1"/>
</dbReference>
<sequence length="355" mass="37103">MSFKTVLSLLAAIQAVQADFSHPLHFKKVDAVAAKSIATAKGRLVQGTADLWADQGFWFSNFTIGGSSNLEILIDTGSADAILNPGIYKPGSSSVNTKKTFRISYATTNPDGSGTLSASGQVYRDVITQHGANLTVSQQYLGAITSPKSPPTFPHDGLIGYAGIDSSALGQTPFFQSLCDQGTLSSCRFGLALNADETGTLYYGSVATDTFSGSLTSVSASDEWIVTGDVTVNGATVQRSASIITDSGTTVIFGPTSQVKTLFQKAGIQAVTNSNGITGYYACDAPPTIGLAFGGNNFNILPEALAFSQNGNNCTASIHGTSEFGSQWLVGQAFFQGKYIDHNVDDGTMGFANLQ</sequence>
<dbReference type="OrthoDB" id="15189at2759"/>
<evidence type="ECO:0000256" key="2">
    <source>
        <dbReference type="SAM" id="SignalP"/>
    </source>
</evidence>
<evidence type="ECO:0000313" key="5">
    <source>
        <dbReference type="Proteomes" id="UP000034112"/>
    </source>
</evidence>
<organism evidence="4 5">
    <name type="scientific">Trichoderma harzianum</name>
    <name type="common">Hypocrea lixii</name>
    <dbReference type="NCBI Taxonomy" id="5544"/>
    <lineage>
        <taxon>Eukaryota</taxon>
        <taxon>Fungi</taxon>
        <taxon>Dikarya</taxon>
        <taxon>Ascomycota</taxon>
        <taxon>Pezizomycotina</taxon>
        <taxon>Sordariomycetes</taxon>
        <taxon>Hypocreomycetidae</taxon>
        <taxon>Hypocreales</taxon>
        <taxon>Hypocreaceae</taxon>
        <taxon>Trichoderma</taxon>
    </lineage>
</organism>
<dbReference type="GO" id="GO:0004190">
    <property type="term" value="F:aspartic-type endopeptidase activity"/>
    <property type="evidence" value="ECO:0007669"/>
    <property type="project" value="InterPro"/>
</dbReference>
<proteinExistence type="inferred from homology"/>
<dbReference type="GO" id="GO:0006508">
    <property type="term" value="P:proteolysis"/>
    <property type="evidence" value="ECO:0007669"/>
    <property type="project" value="InterPro"/>
</dbReference>
<dbReference type="InterPro" id="IPR021109">
    <property type="entry name" value="Peptidase_aspartic_dom_sf"/>
</dbReference>
<keyword evidence="2" id="KW-0732">Signal</keyword>
<evidence type="ECO:0000259" key="3">
    <source>
        <dbReference type="PROSITE" id="PS51767"/>
    </source>
</evidence>
<evidence type="ECO:0000256" key="1">
    <source>
        <dbReference type="ARBA" id="ARBA00007447"/>
    </source>
</evidence>
<comment type="similarity">
    <text evidence="1">Belongs to the peptidase A1 family.</text>
</comment>
<comment type="caution">
    <text evidence="4">The sequence shown here is derived from an EMBL/GenBank/DDBJ whole genome shotgun (WGS) entry which is preliminary data.</text>
</comment>
<dbReference type="EMBL" id="JOKZ01000011">
    <property type="protein sequence ID" value="KKP07157.1"/>
    <property type="molecule type" value="Genomic_DNA"/>
</dbReference>
<dbReference type="InterPro" id="IPR034164">
    <property type="entry name" value="Pepsin-like_dom"/>
</dbReference>
<dbReference type="PRINTS" id="PR00792">
    <property type="entry name" value="PEPSIN"/>
</dbReference>
<dbReference type="PANTHER" id="PTHR47966:SF51">
    <property type="entry name" value="BETA-SITE APP-CLEAVING ENZYME, ISOFORM A-RELATED"/>
    <property type="match status" value="1"/>
</dbReference>
<name>A0A0G0A4H2_TRIHA</name>
<dbReference type="Gene3D" id="2.40.70.10">
    <property type="entry name" value="Acid Proteases"/>
    <property type="match status" value="2"/>
</dbReference>
<feature type="chain" id="PRO_5002530930" description="Peptidase A1 domain-containing protein" evidence="2">
    <location>
        <begin position="19"/>
        <end position="355"/>
    </location>
</feature>
<feature type="domain" description="Peptidase A1" evidence="3">
    <location>
        <begin position="58"/>
        <end position="352"/>
    </location>
</feature>
<feature type="signal peptide" evidence="2">
    <location>
        <begin position="1"/>
        <end position="18"/>
    </location>
</feature>
<dbReference type="AlphaFoldDB" id="A0A0G0A4H2"/>